<dbReference type="Proteomes" id="UP000886891">
    <property type="component" value="Unassembled WGS sequence"/>
</dbReference>
<dbReference type="InterPro" id="IPR002772">
    <property type="entry name" value="Glyco_hydro_3_C"/>
</dbReference>
<organism evidence="4 5">
    <name type="scientific">Candidatus Stercoripulliclostridium merdipullorum</name>
    <dbReference type="NCBI Taxonomy" id="2840952"/>
    <lineage>
        <taxon>Bacteria</taxon>
        <taxon>Bacillati</taxon>
        <taxon>Bacillota</taxon>
        <taxon>Clostridia</taxon>
        <taxon>Eubacteriales</taxon>
        <taxon>Candidatus Stercoripulliclostridium</taxon>
    </lineage>
</organism>
<sequence>MDRIETLLAQMSVTEKALLCTGKKFWFTRGIKKYGIEPYMVSDGPHGLRKQSADADHLGVNASKKATCFPPACTMASSWDPALIEGIGKRIGEEAKEEQLGIVLGPGANIKRSPLCGRNFEYFSEDPYLTGKCAEAMINGIQSQGIGTSLKHFAANNQEDNRLRINAVVDERALREIYLSGFEHAVKAAKPWTLMCAYNRLNGEYASENKWLLYDVLREEWGFEGYVMTDWGAINDRVKALESGLDLEMPGDVADNTYAIIRAVEEGRLSTEVLDRTVRRLLEANFRVAENKKTEYKYDRHEHHVYARKAATEGAVLLKNEGALPLAESDQVIAIGSLFRNPRYQGSGSSMINPHSVVSPEAALRAAGTRYVYAEGFSAVLDDPDEGAIAEAVELAKKTDGKIVVFAGLTMFYESEGFDRKHMRLPTNQNILIEKLIGLGKPVIVVLYGGSPVELPWADKVDAILNMYLPGEAVGEATYDLLFGKVNPSGKLAESYPYALEDNSSSKHFPEGPRKVEYRESIYVGYRYYDTAEVPVRYPFGYGLSYTEFEYSDLRIEKTELEAGETLRVACTVKNIGSRAGKEIVQLYVGRISDGVFRAEKELKGFVKVDLMPGESKQAEFTLDRRSFAYYNVKLSDWAIEAGQYRISVGASSRDIRLGAEITIHAPEVPAPYDKDAVAEYYHPTTDISEASFVALYGKPMPEAQFDNSVFNYDTTVAELKTRFLGKMFGKLLCFGVKFAVKATDDASRVMQNFVREMLVSNPMRAIGVTAGGAMNLGMLDGMLMMFNGKFFKGLGVLLKSLRFKMKFEKQLAAIEDVQYVSK</sequence>
<reference evidence="4" key="2">
    <citation type="journal article" date="2021" name="PeerJ">
        <title>Extensive microbial diversity within the chicken gut microbiome revealed by metagenomics and culture.</title>
        <authorList>
            <person name="Gilroy R."/>
            <person name="Ravi A."/>
            <person name="Getino M."/>
            <person name="Pursley I."/>
            <person name="Horton D.L."/>
            <person name="Alikhan N.F."/>
            <person name="Baker D."/>
            <person name="Gharbi K."/>
            <person name="Hall N."/>
            <person name="Watson M."/>
            <person name="Adriaenssens E.M."/>
            <person name="Foster-Nyarko E."/>
            <person name="Jarju S."/>
            <person name="Secka A."/>
            <person name="Antonio M."/>
            <person name="Oren A."/>
            <person name="Chaudhuri R.R."/>
            <person name="La Ragione R."/>
            <person name="Hildebrand F."/>
            <person name="Pallen M.J."/>
        </authorList>
    </citation>
    <scope>NUCLEOTIDE SEQUENCE</scope>
    <source>
        <strain evidence="4">23406</strain>
    </source>
</reference>
<dbReference type="PRINTS" id="PR00133">
    <property type="entry name" value="GLHYDRLASE3"/>
</dbReference>
<dbReference type="InterPro" id="IPR036962">
    <property type="entry name" value="Glyco_hydro_3_N_sf"/>
</dbReference>
<dbReference type="AlphaFoldDB" id="A0A9D1NC16"/>
<name>A0A9D1NC16_9FIRM</name>
<reference evidence="4" key="1">
    <citation type="submission" date="2020-10" db="EMBL/GenBank/DDBJ databases">
        <authorList>
            <person name="Gilroy R."/>
        </authorList>
    </citation>
    <scope>NUCLEOTIDE SEQUENCE</scope>
    <source>
        <strain evidence="4">23406</strain>
    </source>
</reference>
<dbReference type="InterPro" id="IPR013783">
    <property type="entry name" value="Ig-like_fold"/>
</dbReference>
<dbReference type="InterPro" id="IPR036881">
    <property type="entry name" value="Glyco_hydro_3_C_sf"/>
</dbReference>
<dbReference type="GO" id="GO:0008422">
    <property type="term" value="F:beta-glucosidase activity"/>
    <property type="evidence" value="ECO:0007669"/>
    <property type="project" value="UniProtKB-ARBA"/>
</dbReference>
<dbReference type="Gene3D" id="3.40.50.1700">
    <property type="entry name" value="Glycoside hydrolase family 3 C-terminal domain"/>
    <property type="match status" value="1"/>
</dbReference>
<dbReference type="InterPro" id="IPR050288">
    <property type="entry name" value="Cellulose_deg_GH3"/>
</dbReference>
<dbReference type="EMBL" id="DVOH01000033">
    <property type="protein sequence ID" value="HIV00344.1"/>
    <property type="molecule type" value="Genomic_DNA"/>
</dbReference>
<dbReference type="Pfam" id="PF14310">
    <property type="entry name" value="Fn3-like"/>
    <property type="match status" value="1"/>
</dbReference>
<dbReference type="InterPro" id="IPR026891">
    <property type="entry name" value="Fn3-like"/>
</dbReference>
<dbReference type="InterPro" id="IPR017853">
    <property type="entry name" value="GH"/>
</dbReference>
<dbReference type="PANTHER" id="PTHR42715:SF10">
    <property type="entry name" value="BETA-GLUCOSIDASE"/>
    <property type="match status" value="1"/>
</dbReference>
<dbReference type="InterPro" id="IPR001764">
    <property type="entry name" value="Glyco_hydro_3_N"/>
</dbReference>
<evidence type="ECO:0000259" key="3">
    <source>
        <dbReference type="SMART" id="SM01217"/>
    </source>
</evidence>
<evidence type="ECO:0000313" key="5">
    <source>
        <dbReference type="Proteomes" id="UP000886891"/>
    </source>
</evidence>
<comment type="caution">
    <text evidence="4">The sequence shown here is derived from an EMBL/GenBank/DDBJ whole genome shotgun (WGS) entry which is preliminary data.</text>
</comment>
<dbReference type="GO" id="GO:0005975">
    <property type="term" value="P:carbohydrate metabolic process"/>
    <property type="evidence" value="ECO:0007669"/>
    <property type="project" value="InterPro"/>
</dbReference>
<proteinExistence type="inferred from homology"/>
<dbReference type="FunFam" id="2.60.40.10:FF:000495">
    <property type="entry name" value="Periplasmic beta-glucosidase"/>
    <property type="match status" value="1"/>
</dbReference>
<protein>
    <submittedName>
        <fullName evidence="4">Glycoside hydrolase family 3 C-terminal domain-containing protein</fullName>
    </submittedName>
</protein>
<comment type="similarity">
    <text evidence="1">Belongs to the glycosyl hydrolase 3 family.</text>
</comment>
<evidence type="ECO:0000313" key="4">
    <source>
        <dbReference type="EMBL" id="HIV00344.1"/>
    </source>
</evidence>
<accession>A0A9D1NC16</accession>
<dbReference type="SMART" id="SM01217">
    <property type="entry name" value="Fn3_like"/>
    <property type="match status" value="1"/>
</dbReference>
<feature type="domain" description="Fibronectin type III-like" evidence="3">
    <location>
        <begin position="583"/>
        <end position="653"/>
    </location>
</feature>
<dbReference type="PANTHER" id="PTHR42715">
    <property type="entry name" value="BETA-GLUCOSIDASE"/>
    <property type="match status" value="1"/>
</dbReference>
<dbReference type="SUPFAM" id="SSF51445">
    <property type="entry name" value="(Trans)glycosidases"/>
    <property type="match status" value="1"/>
</dbReference>
<dbReference type="Gene3D" id="2.60.40.10">
    <property type="entry name" value="Immunoglobulins"/>
    <property type="match status" value="1"/>
</dbReference>
<dbReference type="SUPFAM" id="SSF52279">
    <property type="entry name" value="Beta-D-glucan exohydrolase, C-terminal domain"/>
    <property type="match status" value="1"/>
</dbReference>
<dbReference type="Pfam" id="PF01915">
    <property type="entry name" value="Glyco_hydro_3_C"/>
    <property type="match status" value="1"/>
</dbReference>
<gene>
    <name evidence="4" type="ORF">IAB14_04420</name>
</gene>
<dbReference type="Gene3D" id="3.20.20.300">
    <property type="entry name" value="Glycoside hydrolase, family 3, N-terminal domain"/>
    <property type="match status" value="1"/>
</dbReference>
<evidence type="ECO:0000256" key="1">
    <source>
        <dbReference type="ARBA" id="ARBA00005336"/>
    </source>
</evidence>
<keyword evidence="2 4" id="KW-0378">Hydrolase</keyword>
<evidence type="ECO:0000256" key="2">
    <source>
        <dbReference type="ARBA" id="ARBA00022801"/>
    </source>
</evidence>
<dbReference type="Pfam" id="PF00933">
    <property type="entry name" value="Glyco_hydro_3"/>
    <property type="match status" value="1"/>
</dbReference>